<dbReference type="Proteomes" id="UP000299102">
    <property type="component" value="Unassembled WGS sequence"/>
</dbReference>
<keyword evidence="2" id="KW-1185">Reference proteome</keyword>
<name>A0A4C1SX52_EUMVA</name>
<comment type="caution">
    <text evidence="1">The sequence shown here is derived from an EMBL/GenBank/DDBJ whole genome shotgun (WGS) entry which is preliminary data.</text>
</comment>
<dbReference type="AlphaFoldDB" id="A0A4C1SX52"/>
<organism evidence="1 2">
    <name type="scientific">Eumeta variegata</name>
    <name type="common">Bagworm moth</name>
    <name type="synonym">Eumeta japonica</name>
    <dbReference type="NCBI Taxonomy" id="151549"/>
    <lineage>
        <taxon>Eukaryota</taxon>
        <taxon>Metazoa</taxon>
        <taxon>Ecdysozoa</taxon>
        <taxon>Arthropoda</taxon>
        <taxon>Hexapoda</taxon>
        <taxon>Insecta</taxon>
        <taxon>Pterygota</taxon>
        <taxon>Neoptera</taxon>
        <taxon>Endopterygota</taxon>
        <taxon>Lepidoptera</taxon>
        <taxon>Glossata</taxon>
        <taxon>Ditrysia</taxon>
        <taxon>Tineoidea</taxon>
        <taxon>Psychidae</taxon>
        <taxon>Oiketicinae</taxon>
        <taxon>Eumeta</taxon>
    </lineage>
</organism>
<dbReference type="EMBL" id="BGZK01004085">
    <property type="protein sequence ID" value="GBP06762.1"/>
    <property type="molecule type" value="Genomic_DNA"/>
</dbReference>
<reference evidence="1 2" key="1">
    <citation type="journal article" date="2019" name="Commun. Biol.">
        <title>The bagworm genome reveals a unique fibroin gene that provides high tensile strength.</title>
        <authorList>
            <person name="Kono N."/>
            <person name="Nakamura H."/>
            <person name="Ohtoshi R."/>
            <person name="Tomita M."/>
            <person name="Numata K."/>
            <person name="Arakawa K."/>
        </authorList>
    </citation>
    <scope>NUCLEOTIDE SEQUENCE [LARGE SCALE GENOMIC DNA]</scope>
</reference>
<accession>A0A4C1SX52</accession>
<evidence type="ECO:0000313" key="2">
    <source>
        <dbReference type="Proteomes" id="UP000299102"/>
    </source>
</evidence>
<proteinExistence type="predicted"/>
<sequence>MAGYSPQARRRIESIPLRPATRRLRDCKDDDISNSFRRRVAFARDKRAFMCSVSRFHCHVSEYLSRRKRSVGRTHRPARPRGRPDVLTLVPIEASSARARRQCLLERSTPDAESLDFQSPFLPILPSARNFDTARDLGDNGQPRRTHASAPYNLNLHAHKYPESLVRTWKKPRRCSTLRSIAPAPVSIHHNKLSASSSPARYMARSFAVATFILRKISTDVHMGPCIAARGRPIIVEWERDARHSAGLSLVR</sequence>
<evidence type="ECO:0000313" key="1">
    <source>
        <dbReference type="EMBL" id="GBP06762.1"/>
    </source>
</evidence>
<protein>
    <submittedName>
        <fullName evidence="1">Uncharacterized protein</fullName>
    </submittedName>
</protein>
<gene>
    <name evidence="1" type="ORF">EVAR_91706_1</name>
</gene>